<evidence type="ECO:0000259" key="2">
    <source>
        <dbReference type="Pfam" id="PF12770"/>
    </source>
</evidence>
<sequence>MSAGDDSESAEHLAWATDYVTTVVNAAWNLPARIGDGIGEQVRDAVLALVTERSPRAKYRMISDRPELLGHEAERFLDHCTDLVRSRLGADPSHIAFFESHREMIKLVRAGEVGIDGLPAEPPGAAERTRAVADSLLPRSAAQLDDLARTLRDQGRIEAARKTFHDAVRKAREEGDGAVEGSAHIGLFTLVMRTAWPAPGSHEAMLEHARRAADAYRRAGAPEGECEAVVAMITVLTDTADRPDLDKALDRLARLDRDQARWWRVYSDAMTSADPGERKAGLRWCVESAALLGEQADFYGRVCAEKLAVFEGRLPADAEEGGVVEAGLATLDVAANGPSEAAADRLARVVEQVEEKRRYARSPVLQRELSDVYQGAYWAAMLCAESLGTAEQAVDYNELNSSRALLARSEMHRMWRQWHPRTWEDARPEGVRRLFGRYLASPTAHNRRLLALAFEQQRKRRDRQEQDLLAATPGPATAPPPVPVRSFRTVLADGQRAVVYGATGAIFLIARDECRVIGRFPARDVDEAVSRALAHLSDPADSSPAGRDAVAWLAEHVVRPVADHVPQGSRLFLVPHGPLWQVPLGALGPVGLAETRDVSYVPSLTLLARQLTAPRLQRAFERFVGFGDPDGSLPHARAEMDHAASMFADSFTVFGDVLRYHSVMANLADADVAHLACHGTFFADHPDFSALHIAGPPHDPEVLWQGDLARYELNARLVVLAACHGGTGRALSGGEYVGFPGAFLAAGARGVLAPLWAVPDDSTATLMRHFYDALGRMAPPAAALREAQHALAAAPATAHPFHWAGFQLFGAAPGHRPFGDAQ</sequence>
<accession>A0ABP7ZGR0</accession>
<dbReference type="RefSeq" id="WP_345024857.1">
    <property type="nucleotide sequence ID" value="NZ_BAABDO010000143.1"/>
</dbReference>
<dbReference type="InterPro" id="IPR024983">
    <property type="entry name" value="CHAT_dom"/>
</dbReference>
<keyword evidence="4" id="KW-1185">Reference proteome</keyword>
<feature type="region of interest" description="Disordered" evidence="1">
    <location>
        <begin position="462"/>
        <end position="482"/>
    </location>
</feature>
<feature type="domain" description="CHAT" evidence="2">
    <location>
        <begin position="549"/>
        <end position="810"/>
    </location>
</feature>
<evidence type="ECO:0000313" key="4">
    <source>
        <dbReference type="Proteomes" id="UP001500266"/>
    </source>
</evidence>
<dbReference type="Proteomes" id="UP001500266">
    <property type="component" value="Unassembled WGS sequence"/>
</dbReference>
<reference evidence="4" key="1">
    <citation type="journal article" date="2019" name="Int. J. Syst. Evol. Microbiol.">
        <title>The Global Catalogue of Microorganisms (GCM) 10K type strain sequencing project: providing services to taxonomists for standard genome sequencing and annotation.</title>
        <authorList>
            <consortium name="The Broad Institute Genomics Platform"/>
            <consortium name="The Broad Institute Genome Sequencing Center for Infectious Disease"/>
            <person name="Wu L."/>
            <person name="Ma J."/>
        </authorList>
    </citation>
    <scope>NUCLEOTIDE SEQUENCE [LARGE SCALE GENOMIC DNA]</scope>
    <source>
        <strain evidence="4">JCM 17316</strain>
    </source>
</reference>
<dbReference type="Pfam" id="PF12770">
    <property type="entry name" value="CHAT"/>
    <property type="match status" value="1"/>
</dbReference>
<proteinExistence type="predicted"/>
<evidence type="ECO:0000256" key="1">
    <source>
        <dbReference type="SAM" id="MobiDB-lite"/>
    </source>
</evidence>
<protein>
    <recommendedName>
        <fullName evidence="2">CHAT domain-containing protein</fullName>
    </recommendedName>
</protein>
<dbReference type="PANTHER" id="PTHR10098:SF108">
    <property type="entry name" value="TETRATRICOPEPTIDE REPEAT PROTEIN 28"/>
    <property type="match status" value="1"/>
</dbReference>
<name>A0ABP7ZGR0_9ACTN</name>
<dbReference type="PANTHER" id="PTHR10098">
    <property type="entry name" value="RAPSYN-RELATED"/>
    <property type="match status" value="1"/>
</dbReference>
<gene>
    <name evidence="3" type="ORF">GCM10022416_57610</name>
</gene>
<dbReference type="EMBL" id="BAABDO010000143">
    <property type="protein sequence ID" value="GAA4156449.1"/>
    <property type="molecule type" value="Genomic_DNA"/>
</dbReference>
<organism evidence="3 4">
    <name type="scientific">Actinomadura keratinilytica</name>
    <dbReference type="NCBI Taxonomy" id="547461"/>
    <lineage>
        <taxon>Bacteria</taxon>
        <taxon>Bacillati</taxon>
        <taxon>Actinomycetota</taxon>
        <taxon>Actinomycetes</taxon>
        <taxon>Streptosporangiales</taxon>
        <taxon>Thermomonosporaceae</taxon>
        <taxon>Actinomadura</taxon>
    </lineage>
</organism>
<comment type="caution">
    <text evidence="3">The sequence shown here is derived from an EMBL/GenBank/DDBJ whole genome shotgun (WGS) entry which is preliminary data.</text>
</comment>
<evidence type="ECO:0000313" key="3">
    <source>
        <dbReference type="EMBL" id="GAA4156449.1"/>
    </source>
</evidence>